<evidence type="ECO:0000256" key="1">
    <source>
        <dbReference type="SAM" id="Phobius"/>
    </source>
</evidence>
<feature type="transmembrane region" description="Helical" evidence="1">
    <location>
        <begin position="208"/>
        <end position="229"/>
    </location>
</feature>
<sequence length="239" mass="24795">MAGVGCALRLACSTAQQMVSTAGDKGLSSNKILLTGIAQIVPLAMNSRPRRATSGPNICNTAGAESTMLAAISASTSNSSLSSPQGGSHWAVKWARGAGVTASFSQYQATTLMSPVIFGIVDRCNALLDSDLGRLWPCALIFDGNADRVCCIDQSGAPSFDKKATAGVGGSGIARTGAFGTLSPATGLIVGAISMEGEHLLYEHCISFLYGAYIPFLYQFVHYVIIIALNNPTLDKQPA</sequence>
<evidence type="ECO:0000313" key="3">
    <source>
        <dbReference type="WBParaSite" id="nRc.2.0.1.t42795-RA"/>
    </source>
</evidence>
<keyword evidence="1" id="KW-0472">Membrane</keyword>
<dbReference type="WBParaSite" id="nRc.2.0.1.t42795-RA">
    <property type="protein sequence ID" value="nRc.2.0.1.t42795-RA"/>
    <property type="gene ID" value="nRc.2.0.1.g42795"/>
</dbReference>
<keyword evidence="1" id="KW-0812">Transmembrane</keyword>
<organism evidence="2 3">
    <name type="scientific">Romanomermis culicivorax</name>
    <name type="common">Nematode worm</name>
    <dbReference type="NCBI Taxonomy" id="13658"/>
    <lineage>
        <taxon>Eukaryota</taxon>
        <taxon>Metazoa</taxon>
        <taxon>Ecdysozoa</taxon>
        <taxon>Nematoda</taxon>
        <taxon>Enoplea</taxon>
        <taxon>Dorylaimia</taxon>
        <taxon>Mermithida</taxon>
        <taxon>Mermithoidea</taxon>
        <taxon>Mermithidae</taxon>
        <taxon>Romanomermis</taxon>
    </lineage>
</organism>
<reference evidence="3" key="1">
    <citation type="submission" date="2022-11" db="UniProtKB">
        <authorList>
            <consortium name="WormBaseParasite"/>
        </authorList>
    </citation>
    <scope>IDENTIFICATION</scope>
</reference>
<dbReference type="AlphaFoldDB" id="A0A915KVH3"/>
<keyword evidence="2" id="KW-1185">Reference proteome</keyword>
<evidence type="ECO:0000313" key="2">
    <source>
        <dbReference type="Proteomes" id="UP000887565"/>
    </source>
</evidence>
<name>A0A915KVH3_ROMCU</name>
<protein>
    <submittedName>
        <fullName evidence="3">Uncharacterized protein</fullName>
    </submittedName>
</protein>
<proteinExistence type="predicted"/>
<keyword evidence="1" id="KW-1133">Transmembrane helix</keyword>
<dbReference type="Proteomes" id="UP000887565">
    <property type="component" value="Unplaced"/>
</dbReference>
<accession>A0A915KVH3</accession>